<name>A0ABU9HAJ9_9GAMM</name>
<reference evidence="10 11" key="1">
    <citation type="submission" date="2024-02" db="EMBL/GenBank/DDBJ databases">
        <title>Bacteria isolated from the canopy kelp, Nereocystis luetkeana.</title>
        <authorList>
            <person name="Pfister C.A."/>
            <person name="Younker I.T."/>
            <person name="Light S.H."/>
        </authorList>
    </citation>
    <scope>NUCLEOTIDE SEQUENCE [LARGE SCALE GENOMIC DNA]</scope>
    <source>
        <strain evidence="10 11">TI.2.07</strain>
    </source>
</reference>
<evidence type="ECO:0000256" key="1">
    <source>
        <dbReference type="ARBA" id="ARBA00003989"/>
    </source>
</evidence>
<comment type="caution">
    <text evidence="10">The sequence shown here is derived from an EMBL/GenBank/DDBJ whole genome shotgun (WGS) entry which is preliminary data.</text>
</comment>
<keyword evidence="6" id="KW-0472">Membrane</keyword>
<keyword evidence="7" id="KW-0564">Palmitate</keyword>
<evidence type="ECO:0000256" key="9">
    <source>
        <dbReference type="SAM" id="SignalP"/>
    </source>
</evidence>
<evidence type="ECO:0000313" key="11">
    <source>
        <dbReference type="Proteomes" id="UP001366060"/>
    </source>
</evidence>
<keyword evidence="11" id="KW-1185">Reference proteome</keyword>
<comment type="function">
    <text evidence="1">May be involved in the biogenesis of curli organelles.</text>
</comment>
<dbReference type="Pfam" id="PF03783">
    <property type="entry name" value="CsgG"/>
    <property type="match status" value="1"/>
</dbReference>
<evidence type="ECO:0000256" key="6">
    <source>
        <dbReference type="ARBA" id="ARBA00023136"/>
    </source>
</evidence>
<evidence type="ECO:0000256" key="3">
    <source>
        <dbReference type="ARBA" id="ARBA00014028"/>
    </source>
</evidence>
<proteinExistence type="inferred from homology"/>
<sequence>MILKRIGMLALATSVLCGCATLEKKTVHQTSAPTQTISKTQTEQVLNSKSLKRKVAIGRFTNETTYGQGFFIDKDNNRIGKQAMDILSSKLFDTGKFIMLERADLNEIEKELTIGGNTSLKNAADFIIVGSISEFGRKEVSEVGIFSRVKKQQANATVHIRIIDVVTGQIIYSEQGKGIAYSEAGTVFGVGDKAGYDSSLNDKVLDVAITDLASNVIENMLDKPWRSYILSYEDGQLIIAGGKSQNITSGAQFEIFKAGKKIKNPQTKMYITLPGKSVGKIEVITSFGDTPESEISISKLIEGNIDSYIEKQDYSELYIQEVNKDSQ</sequence>
<evidence type="ECO:0000256" key="8">
    <source>
        <dbReference type="ARBA" id="ARBA00023288"/>
    </source>
</evidence>
<dbReference type="InterPro" id="IPR005534">
    <property type="entry name" value="Curli_assmbl/transp-comp_CsgG"/>
</dbReference>
<protein>
    <recommendedName>
        <fullName evidence="3">Curli production assembly/transport component CsgG</fullName>
    </recommendedName>
</protein>
<dbReference type="EMBL" id="JBAKBA010000012">
    <property type="protein sequence ID" value="MEL0658892.1"/>
    <property type="molecule type" value="Genomic_DNA"/>
</dbReference>
<comment type="similarity">
    <text evidence="2">Belongs to the CsgG family.</text>
</comment>
<dbReference type="Gene3D" id="3.40.50.10610">
    <property type="entry name" value="ABC-type transport auxiliary lipoprotein component"/>
    <property type="match status" value="1"/>
</dbReference>
<dbReference type="PANTHER" id="PTHR41164">
    <property type="entry name" value="CURLI PRODUCTION ASSEMBLY/TRANSPORT COMPONENT CSGG"/>
    <property type="match status" value="1"/>
</dbReference>
<feature type="chain" id="PRO_5045688143" description="Curli production assembly/transport component CsgG" evidence="9">
    <location>
        <begin position="21"/>
        <end position="327"/>
    </location>
</feature>
<gene>
    <name evidence="10" type="ORF">V6255_07015</name>
</gene>
<keyword evidence="4" id="KW-1003">Cell membrane</keyword>
<evidence type="ECO:0000256" key="7">
    <source>
        <dbReference type="ARBA" id="ARBA00023139"/>
    </source>
</evidence>
<accession>A0ABU9HAJ9</accession>
<evidence type="ECO:0000256" key="2">
    <source>
        <dbReference type="ARBA" id="ARBA00008899"/>
    </source>
</evidence>
<dbReference type="RefSeq" id="WP_341627512.1">
    <property type="nucleotide sequence ID" value="NZ_JBAKBA010000012.1"/>
</dbReference>
<evidence type="ECO:0000256" key="5">
    <source>
        <dbReference type="ARBA" id="ARBA00022729"/>
    </source>
</evidence>
<keyword evidence="5 9" id="KW-0732">Signal</keyword>
<feature type="signal peptide" evidence="9">
    <location>
        <begin position="1"/>
        <end position="20"/>
    </location>
</feature>
<organism evidence="10 11">
    <name type="scientific">Psychromonas arctica</name>
    <dbReference type="NCBI Taxonomy" id="168275"/>
    <lineage>
        <taxon>Bacteria</taxon>
        <taxon>Pseudomonadati</taxon>
        <taxon>Pseudomonadota</taxon>
        <taxon>Gammaproteobacteria</taxon>
        <taxon>Alteromonadales</taxon>
        <taxon>Psychromonadaceae</taxon>
        <taxon>Psychromonas</taxon>
    </lineage>
</organism>
<keyword evidence="8" id="KW-0449">Lipoprotein</keyword>
<dbReference type="PANTHER" id="PTHR41164:SF1">
    <property type="entry name" value="CURLI PRODUCTION ASSEMBLY_TRANSPORT COMPONENT CSGG"/>
    <property type="match status" value="1"/>
</dbReference>
<dbReference type="Proteomes" id="UP001366060">
    <property type="component" value="Unassembled WGS sequence"/>
</dbReference>
<evidence type="ECO:0000256" key="4">
    <source>
        <dbReference type="ARBA" id="ARBA00022475"/>
    </source>
</evidence>
<evidence type="ECO:0000313" key="10">
    <source>
        <dbReference type="EMBL" id="MEL0658892.1"/>
    </source>
</evidence>
<dbReference type="PROSITE" id="PS51257">
    <property type="entry name" value="PROKAR_LIPOPROTEIN"/>
    <property type="match status" value="1"/>
</dbReference>